<feature type="domain" description="Fungal lipase-type" evidence="1">
    <location>
        <begin position="92"/>
        <end position="229"/>
    </location>
</feature>
<dbReference type="InterPro" id="IPR002921">
    <property type="entry name" value="Fungal_lipase-type"/>
</dbReference>
<evidence type="ECO:0000313" key="2">
    <source>
        <dbReference type="Proteomes" id="UP000887540"/>
    </source>
</evidence>
<keyword evidence="2" id="KW-1185">Reference proteome</keyword>
<sequence>MTSNQVDVAFDCPIPIPDQSNIETEYSDDFTRNKIAPIVAGSYAKTNEEILGCLNNHFDGPVIYKTYTVPCPGINDTCFGYIAIAEEEKMIFLAFRGSSITQYLLENVQFITFTKVPYPPGGKILDYWSDAFFTIWNSGLSNDLASLLPQYQSQDFKLWITGHSLGGVLAALSAQYVINNQIYPQNLVKFISFGEPRIGDEVFAQIFDNVVPYKYRVINRHDPIPHQPYRLPGQTGNDSFWHHHYEVWYPQDMCLNANFTICSRAEDPNCSNSAGANVDPTIKDHAYYFGVSITTWYQDGCNISDTCHGKARIKKRIPQNDSPYPI</sequence>
<accession>A0A914C0N9</accession>
<dbReference type="AlphaFoldDB" id="A0A914C0N9"/>
<dbReference type="CDD" id="cd00519">
    <property type="entry name" value="Lipase_3"/>
    <property type="match status" value="1"/>
</dbReference>
<evidence type="ECO:0000259" key="1">
    <source>
        <dbReference type="Pfam" id="PF01764"/>
    </source>
</evidence>
<dbReference type="InterPro" id="IPR029058">
    <property type="entry name" value="AB_hydrolase_fold"/>
</dbReference>
<dbReference type="PANTHER" id="PTHR45908">
    <property type="entry name" value="PROTEIN CBG11750-RELATED"/>
    <property type="match status" value="1"/>
</dbReference>
<dbReference type="SUPFAM" id="SSF53474">
    <property type="entry name" value="alpha/beta-Hydrolases"/>
    <property type="match status" value="1"/>
</dbReference>
<dbReference type="Proteomes" id="UP000887540">
    <property type="component" value="Unplaced"/>
</dbReference>
<dbReference type="WBParaSite" id="ACRNAN_Path_1449.g5688.t1">
    <property type="protein sequence ID" value="ACRNAN_Path_1449.g5688.t1"/>
    <property type="gene ID" value="ACRNAN_Path_1449.g5688"/>
</dbReference>
<name>A0A914C0N9_9BILA</name>
<proteinExistence type="predicted"/>
<reference evidence="3" key="1">
    <citation type="submission" date="2022-11" db="UniProtKB">
        <authorList>
            <consortium name="WormBaseParasite"/>
        </authorList>
    </citation>
    <scope>IDENTIFICATION</scope>
</reference>
<protein>
    <submittedName>
        <fullName evidence="3">Fungal lipase-like domain-containing protein</fullName>
    </submittedName>
</protein>
<organism evidence="2 3">
    <name type="scientific">Acrobeloides nanus</name>
    <dbReference type="NCBI Taxonomy" id="290746"/>
    <lineage>
        <taxon>Eukaryota</taxon>
        <taxon>Metazoa</taxon>
        <taxon>Ecdysozoa</taxon>
        <taxon>Nematoda</taxon>
        <taxon>Chromadorea</taxon>
        <taxon>Rhabditida</taxon>
        <taxon>Tylenchina</taxon>
        <taxon>Cephalobomorpha</taxon>
        <taxon>Cephaloboidea</taxon>
        <taxon>Cephalobidae</taxon>
        <taxon>Acrobeloides</taxon>
    </lineage>
</organism>
<dbReference type="Gene3D" id="3.40.50.1820">
    <property type="entry name" value="alpha/beta hydrolase"/>
    <property type="match status" value="1"/>
</dbReference>
<evidence type="ECO:0000313" key="3">
    <source>
        <dbReference type="WBParaSite" id="ACRNAN_Path_1449.g5688.t1"/>
    </source>
</evidence>
<dbReference type="GO" id="GO:0006629">
    <property type="term" value="P:lipid metabolic process"/>
    <property type="evidence" value="ECO:0007669"/>
    <property type="project" value="InterPro"/>
</dbReference>
<dbReference type="Pfam" id="PF01764">
    <property type="entry name" value="Lipase_3"/>
    <property type="match status" value="1"/>
</dbReference>